<comment type="subcellular location">
    <subcellularLocation>
        <location evidence="1">Membrane</location>
        <topology evidence="1">Multi-pass membrane protein</topology>
    </subcellularLocation>
</comment>
<dbReference type="AlphaFoldDB" id="A0A058ZY19"/>
<dbReference type="Pfam" id="PF12796">
    <property type="entry name" value="Ank_2"/>
    <property type="match status" value="1"/>
</dbReference>
<feature type="repeat" description="ANK" evidence="7">
    <location>
        <begin position="68"/>
        <end position="94"/>
    </location>
</feature>
<dbReference type="InterPro" id="IPR002110">
    <property type="entry name" value="Ankyrin_rpt"/>
</dbReference>
<evidence type="ECO:0000256" key="3">
    <source>
        <dbReference type="ARBA" id="ARBA00022737"/>
    </source>
</evidence>
<dbReference type="SUPFAM" id="SSF48403">
    <property type="entry name" value="Ankyrin repeat"/>
    <property type="match status" value="1"/>
</dbReference>
<dbReference type="Gene3D" id="1.25.40.20">
    <property type="entry name" value="Ankyrin repeat-containing domain"/>
    <property type="match status" value="1"/>
</dbReference>
<evidence type="ECO:0000256" key="1">
    <source>
        <dbReference type="ARBA" id="ARBA00004141"/>
    </source>
</evidence>
<dbReference type="Gramene" id="KCW46663">
    <property type="protein sequence ID" value="KCW46663"/>
    <property type="gene ID" value="EUGRSUZ_K00474"/>
</dbReference>
<dbReference type="PANTHER" id="PTHR24186">
    <property type="entry name" value="PROTEIN PHOSPHATASE 1 REGULATORY SUBUNIT"/>
    <property type="match status" value="1"/>
</dbReference>
<evidence type="ECO:0000256" key="5">
    <source>
        <dbReference type="ARBA" id="ARBA00023043"/>
    </source>
</evidence>
<dbReference type="EMBL" id="KK198763">
    <property type="protein sequence ID" value="KCW46663.1"/>
    <property type="molecule type" value="Genomic_DNA"/>
</dbReference>
<dbReference type="OMA" id="RFAFTMV"/>
<evidence type="ECO:0000256" key="4">
    <source>
        <dbReference type="ARBA" id="ARBA00022989"/>
    </source>
</evidence>
<name>A0A058ZY19_EUCGR</name>
<dbReference type="GO" id="GO:0016020">
    <property type="term" value="C:membrane"/>
    <property type="evidence" value="ECO:0000318"/>
    <property type="project" value="GO_Central"/>
</dbReference>
<evidence type="ECO:0000256" key="8">
    <source>
        <dbReference type="SAM" id="Phobius"/>
    </source>
</evidence>
<evidence type="ECO:0000313" key="10">
    <source>
        <dbReference type="EMBL" id="KCW46663.1"/>
    </source>
</evidence>
<keyword evidence="5 7" id="KW-0040">ANK repeat</keyword>
<dbReference type="InParanoid" id="A0A058ZY19"/>
<dbReference type="eggNOG" id="KOG0504">
    <property type="taxonomic scope" value="Eukaryota"/>
</dbReference>
<feature type="transmembrane region" description="Helical" evidence="8">
    <location>
        <begin position="223"/>
        <end position="244"/>
    </location>
</feature>
<protein>
    <recommendedName>
        <fullName evidence="9">PGG domain-containing protein</fullName>
    </recommendedName>
</protein>
<evidence type="ECO:0000256" key="6">
    <source>
        <dbReference type="ARBA" id="ARBA00023136"/>
    </source>
</evidence>
<keyword evidence="6 8" id="KW-0472">Membrane</keyword>
<dbReference type="PROSITE" id="PS50088">
    <property type="entry name" value="ANK_REPEAT"/>
    <property type="match status" value="2"/>
</dbReference>
<dbReference type="PROSITE" id="PS50297">
    <property type="entry name" value="ANK_REP_REGION"/>
    <property type="match status" value="2"/>
</dbReference>
<sequence length="384" mass="42560">MSPVHVAITHKNLDMLEEMHERKPWLFQLRDSGGGTPLHLAAYTNYLEGVEFLMQHYLTDALEQDSTDGYLPIHVACMMDHAEIVDKLLQQWSDPAEFLTRLGQNILHVSAQHGRAATVRNILDNPNFGHLINARDLEGNTPLHVAVLHYHPSVLLLARDRRINLSLVNYNNMTALDVRLIRITLITAGTRRSGELAICDPTGRNSLKRLGLSRLLGLLKEHVSTLLVVATLIASVSFVSGFSVPGGYYDSDTKAGLPALLHKAMYNVFVISNSTAMYSSIMAIVMLFWTLANDPNVKGVAISLSTIPLLVALTAIPLAFMAGVYGTVSKLYWLSTLVLVHGSLTLIILLSILILLFFPIGCRNPLIRRLSDQIIYWVLLIGRL</sequence>
<feature type="transmembrane region" description="Helical" evidence="8">
    <location>
        <begin position="264"/>
        <end position="289"/>
    </location>
</feature>
<evidence type="ECO:0000256" key="2">
    <source>
        <dbReference type="ARBA" id="ARBA00022692"/>
    </source>
</evidence>
<dbReference type="InterPro" id="IPR036770">
    <property type="entry name" value="Ankyrin_rpt-contain_sf"/>
</dbReference>
<feature type="repeat" description="ANK" evidence="7">
    <location>
        <begin position="33"/>
        <end position="56"/>
    </location>
</feature>
<feature type="transmembrane region" description="Helical" evidence="8">
    <location>
        <begin position="331"/>
        <end position="358"/>
    </location>
</feature>
<dbReference type="PANTHER" id="PTHR24186:SF46">
    <property type="entry name" value="PROTEIN ACCELERATED CELL DEATH 6-LIKE"/>
    <property type="match status" value="1"/>
</dbReference>
<dbReference type="Pfam" id="PF13637">
    <property type="entry name" value="Ank_4"/>
    <property type="match status" value="1"/>
</dbReference>
<dbReference type="SMART" id="SM00248">
    <property type="entry name" value="ANK"/>
    <property type="match status" value="5"/>
</dbReference>
<evidence type="ECO:0000256" key="7">
    <source>
        <dbReference type="PROSITE-ProRule" id="PRU00023"/>
    </source>
</evidence>
<gene>
    <name evidence="10" type="ORF">EUGRSUZ_K00474</name>
</gene>
<organism evidence="10">
    <name type="scientific">Eucalyptus grandis</name>
    <name type="common">Flooded gum</name>
    <dbReference type="NCBI Taxonomy" id="71139"/>
    <lineage>
        <taxon>Eukaryota</taxon>
        <taxon>Viridiplantae</taxon>
        <taxon>Streptophyta</taxon>
        <taxon>Embryophyta</taxon>
        <taxon>Tracheophyta</taxon>
        <taxon>Spermatophyta</taxon>
        <taxon>Magnoliopsida</taxon>
        <taxon>eudicotyledons</taxon>
        <taxon>Gunneridae</taxon>
        <taxon>Pentapetalae</taxon>
        <taxon>rosids</taxon>
        <taxon>malvids</taxon>
        <taxon>Myrtales</taxon>
        <taxon>Myrtaceae</taxon>
        <taxon>Myrtoideae</taxon>
        <taxon>Eucalypteae</taxon>
        <taxon>Eucalyptus</taxon>
    </lineage>
</organism>
<dbReference type="InterPro" id="IPR026961">
    <property type="entry name" value="PGG_dom"/>
</dbReference>
<dbReference type="FunCoup" id="A0A058ZY19">
    <property type="interactions" value="2"/>
</dbReference>
<feature type="domain" description="PGG" evidence="9">
    <location>
        <begin position="219"/>
        <end position="325"/>
    </location>
</feature>
<proteinExistence type="predicted"/>
<dbReference type="Pfam" id="PF13962">
    <property type="entry name" value="PGG"/>
    <property type="match status" value="1"/>
</dbReference>
<keyword evidence="3" id="KW-0677">Repeat</keyword>
<accession>A0A058ZY19</accession>
<feature type="transmembrane region" description="Helical" evidence="8">
    <location>
        <begin position="301"/>
        <end position="325"/>
    </location>
</feature>
<keyword evidence="4 8" id="KW-1133">Transmembrane helix</keyword>
<keyword evidence="2 8" id="KW-0812">Transmembrane</keyword>
<reference evidence="10" key="1">
    <citation type="submission" date="2013-07" db="EMBL/GenBank/DDBJ databases">
        <title>The genome of Eucalyptus grandis.</title>
        <authorList>
            <person name="Schmutz J."/>
            <person name="Hayes R."/>
            <person name="Myburg A."/>
            <person name="Tuskan G."/>
            <person name="Grattapaglia D."/>
            <person name="Rokhsar D.S."/>
        </authorList>
    </citation>
    <scope>NUCLEOTIDE SEQUENCE</scope>
    <source>
        <tissue evidence="10">Leaf extractions</tissue>
    </source>
</reference>
<evidence type="ECO:0000259" key="9">
    <source>
        <dbReference type="Pfam" id="PF13962"/>
    </source>
</evidence>
<dbReference type="STRING" id="71139.A0A058ZY19"/>